<sequence length="44" mass="4902">MRDISASLVTSADEALQRRMEERRPQAAFLDRMGDVHGNGTVDV</sequence>
<dbReference type="EMBL" id="OB735584">
    <property type="protein sequence ID" value="CAD7239661.1"/>
    <property type="molecule type" value="Genomic_DNA"/>
</dbReference>
<reference evidence="1" key="1">
    <citation type="submission" date="2020-11" db="EMBL/GenBank/DDBJ databases">
        <authorList>
            <person name="Tran Van P."/>
        </authorList>
    </citation>
    <scope>NUCLEOTIDE SEQUENCE</scope>
</reference>
<proteinExistence type="predicted"/>
<dbReference type="OrthoDB" id="2149267at2759"/>
<gene>
    <name evidence="1" type="ORF">CTOB1V02_LOCUS17476</name>
</gene>
<name>A0A7R8X375_9CRUS</name>
<feature type="non-terminal residue" evidence="1">
    <location>
        <position position="44"/>
    </location>
</feature>
<organism evidence="1">
    <name type="scientific">Cyprideis torosa</name>
    <dbReference type="NCBI Taxonomy" id="163714"/>
    <lineage>
        <taxon>Eukaryota</taxon>
        <taxon>Metazoa</taxon>
        <taxon>Ecdysozoa</taxon>
        <taxon>Arthropoda</taxon>
        <taxon>Crustacea</taxon>
        <taxon>Oligostraca</taxon>
        <taxon>Ostracoda</taxon>
        <taxon>Podocopa</taxon>
        <taxon>Podocopida</taxon>
        <taxon>Cytherocopina</taxon>
        <taxon>Cytheroidea</taxon>
        <taxon>Cytherideidae</taxon>
        <taxon>Cyprideis</taxon>
    </lineage>
</organism>
<evidence type="ECO:0000313" key="1">
    <source>
        <dbReference type="EMBL" id="CAD7239661.1"/>
    </source>
</evidence>
<dbReference type="AlphaFoldDB" id="A0A7R8X375"/>
<accession>A0A7R8X375</accession>
<protein>
    <submittedName>
        <fullName evidence="1">Uncharacterized protein</fullName>
    </submittedName>
</protein>